<dbReference type="PANTHER" id="PTHR10434">
    <property type="entry name" value="1-ACYL-SN-GLYCEROL-3-PHOSPHATE ACYLTRANSFERASE"/>
    <property type="match status" value="1"/>
</dbReference>
<keyword evidence="6" id="KW-1185">Reference proteome</keyword>
<dbReference type="GO" id="GO:0016746">
    <property type="term" value="F:acyltransferase activity"/>
    <property type="evidence" value="ECO:0007669"/>
    <property type="project" value="UniProtKB-KW"/>
</dbReference>
<evidence type="ECO:0000259" key="4">
    <source>
        <dbReference type="SMART" id="SM00563"/>
    </source>
</evidence>
<keyword evidence="3 5" id="KW-0012">Acyltransferase</keyword>
<dbReference type="Proteomes" id="UP000718451">
    <property type="component" value="Unassembled WGS sequence"/>
</dbReference>
<dbReference type="SUPFAM" id="SSF69593">
    <property type="entry name" value="Glycerol-3-phosphate (1)-acyltransferase"/>
    <property type="match status" value="1"/>
</dbReference>
<dbReference type="SMART" id="SM00563">
    <property type="entry name" value="PlsC"/>
    <property type="match status" value="1"/>
</dbReference>
<sequence length="196" mass="23133">MYRPRKSGRHLQKNLVLRPIAKFIYYRLMRWKMVGQFPDVDKCVVIVIPHTHWYDFNMGILVRELIGKEINYIGKKSLFKWPYGWFFRMTGGTPVDRSKNQNMVDAVVDIFNSRKIFRFALAPEGTRKKVESLRTGFYYIAKKAQVPIVKVAFDFGNKQVKISEPFYTTDDFEADMAKIKEFYKGVKGKIPEYSFD</sequence>
<reference evidence="5 6" key="1">
    <citation type="submission" date="2020-04" db="EMBL/GenBank/DDBJ databases">
        <authorList>
            <person name="Yoon J."/>
        </authorList>
    </citation>
    <scope>NUCLEOTIDE SEQUENCE [LARGE SCALE GENOMIC DNA]</scope>
    <source>
        <strain evidence="5 6">DJ-13</strain>
    </source>
</reference>
<evidence type="ECO:0000313" key="6">
    <source>
        <dbReference type="Proteomes" id="UP000718451"/>
    </source>
</evidence>
<organism evidence="5 6">
    <name type="scientific">Croceivirga thetidis</name>
    <dbReference type="NCBI Taxonomy" id="2721623"/>
    <lineage>
        <taxon>Bacteria</taxon>
        <taxon>Pseudomonadati</taxon>
        <taxon>Bacteroidota</taxon>
        <taxon>Flavobacteriia</taxon>
        <taxon>Flavobacteriales</taxon>
        <taxon>Flavobacteriaceae</taxon>
        <taxon>Croceivirga</taxon>
    </lineage>
</organism>
<gene>
    <name evidence="5" type="ORF">HCU67_08295</name>
</gene>
<keyword evidence="2" id="KW-0808">Transferase</keyword>
<evidence type="ECO:0000256" key="2">
    <source>
        <dbReference type="ARBA" id="ARBA00022679"/>
    </source>
</evidence>
<evidence type="ECO:0000256" key="3">
    <source>
        <dbReference type="ARBA" id="ARBA00023315"/>
    </source>
</evidence>
<dbReference type="PANTHER" id="PTHR10434:SF9">
    <property type="entry name" value="PHOSPHOLIPID_GLYCEROL ACYLTRANSFERASE DOMAIN-CONTAINING PROTEIN"/>
    <property type="match status" value="1"/>
</dbReference>
<proteinExistence type="predicted"/>
<dbReference type="EMBL" id="JAAWWL010000002">
    <property type="protein sequence ID" value="NKI31945.1"/>
    <property type="molecule type" value="Genomic_DNA"/>
</dbReference>
<comment type="pathway">
    <text evidence="1">Lipid metabolism.</text>
</comment>
<dbReference type="InterPro" id="IPR002123">
    <property type="entry name" value="Plipid/glycerol_acylTrfase"/>
</dbReference>
<feature type="domain" description="Phospholipid/glycerol acyltransferase" evidence="4">
    <location>
        <begin position="44"/>
        <end position="156"/>
    </location>
</feature>
<accession>A0ABX1GSD7</accession>
<evidence type="ECO:0000313" key="5">
    <source>
        <dbReference type="EMBL" id="NKI31945.1"/>
    </source>
</evidence>
<name>A0ABX1GSD7_9FLAO</name>
<evidence type="ECO:0000256" key="1">
    <source>
        <dbReference type="ARBA" id="ARBA00005189"/>
    </source>
</evidence>
<protein>
    <submittedName>
        <fullName evidence="5">Acyltransferase</fullName>
    </submittedName>
</protein>
<comment type="caution">
    <text evidence="5">The sequence shown here is derived from an EMBL/GenBank/DDBJ whole genome shotgun (WGS) entry which is preliminary data.</text>
</comment>
<dbReference type="Pfam" id="PF01553">
    <property type="entry name" value="Acyltransferase"/>
    <property type="match status" value="1"/>
</dbReference>